<name>A0A0V1H332_9BILA</name>
<feature type="region of interest" description="Disordered" evidence="1">
    <location>
        <begin position="1"/>
        <end position="59"/>
    </location>
</feature>
<organism evidence="2 3">
    <name type="scientific">Trichinella zimbabwensis</name>
    <dbReference type="NCBI Taxonomy" id="268475"/>
    <lineage>
        <taxon>Eukaryota</taxon>
        <taxon>Metazoa</taxon>
        <taxon>Ecdysozoa</taxon>
        <taxon>Nematoda</taxon>
        <taxon>Enoplea</taxon>
        <taxon>Dorylaimia</taxon>
        <taxon>Trichinellida</taxon>
        <taxon>Trichinellidae</taxon>
        <taxon>Trichinella</taxon>
    </lineage>
</organism>
<reference evidence="2 3" key="1">
    <citation type="submission" date="2015-01" db="EMBL/GenBank/DDBJ databases">
        <title>Evolution of Trichinella species and genotypes.</title>
        <authorList>
            <person name="Korhonen P.K."/>
            <person name="Edoardo P."/>
            <person name="Giuseppe L.R."/>
            <person name="Gasser R.B."/>
        </authorList>
    </citation>
    <scope>NUCLEOTIDE SEQUENCE [LARGE SCALE GENOMIC DNA]</scope>
    <source>
        <strain evidence="2">ISS1029</strain>
    </source>
</reference>
<accession>A0A0V1H332</accession>
<dbReference type="EMBL" id="JYDP01000163">
    <property type="protein sequence ID" value="KRZ04500.1"/>
    <property type="molecule type" value="Genomic_DNA"/>
</dbReference>
<feature type="compositionally biased region" description="Basic residues" evidence="1">
    <location>
        <begin position="10"/>
        <end position="32"/>
    </location>
</feature>
<evidence type="ECO:0000313" key="3">
    <source>
        <dbReference type="Proteomes" id="UP000055024"/>
    </source>
</evidence>
<proteinExistence type="predicted"/>
<dbReference type="AlphaFoldDB" id="A0A0V1H332"/>
<evidence type="ECO:0000313" key="2">
    <source>
        <dbReference type="EMBL" id="KRZ04500.1"/>
    </source>
</evidence>
<sequence length="59" mass="6954">MQITIAIKVPYRHKKKVKTRMTRSKSRTAHRRTRDEKRIHLQQRSSNALKPVSNAALCK</sequence>
<comment type="caution">
    <text evidence="2">The sequence shown here is derived from an EMBL/GenBank/DDBJ whole genome shotgun (WGS) entry which is preliminary data.</text>
</comment>
<dbReference type="OrthoDB" id="10497143at2759"/>
<gene>
    <name evidence="2" type="ORF">T11_15247</name>
</gene>
<keyword evidence="3" id="KW-1185">Reference proteome</keyword>
<dbReference type="Proteomes" id="UP000055024">
    <property type="component" value="Unassembled WGS sequence"/>
</dbReference>
<evidence type="ECO:0000256" key="1">
    <source>
        <dbReference type="SAM" id="MobiDB-lite"/>
    </source>
</evidence>
<protein>
    <submittedName>
        <fullName evidence="2">Uncharacterized protein</fullName>
    </submittedName>
</protein>